<evidence type="ECO:0000313" key="2">
    <source>
        <dbReference type="Proteomes" id="UP000478052"/>
    </source>
</evidence>
<comment type="caution">
    <text evidence="1">The sequence shown here is derived from an EMBL/GenBank/DDBJ whole genome shotgun (WGS) entry which is preliminary data.</text>
</comment>
<sequence length="161" mass="17850">MQDGTGELQCEGPLESYSGAVDLSRLKTAIWRMSMSKAPGADGINEAILRKAWPIISEDIPGLFGKCLGKAVFPSAWRNARLIVIPKSRKKDITDPKAYRPSSLLPSLGKALETLIIQDLERETSLNDFENQHGFVPGGRHQLQVCIWGVLRHHGTFDNVR</sequence>
<keyword evidence="1" id="KW-0808">Transferase</keyword>
<protein>
    <submittedName>
        <fullName evidence="1">Reverse transcriptase domain-containing protein</fullName>
    </submittedName>
</protein>
<reference evidence="1 2" key="1">
    <citation type="submission" date="2019-08" db="EMBL/GenBank/DDBJ databases">
        <title>Whole genome of Aphis craccivora.</title>
        <authorList>
            <person name="Voronova N.V."/>
            <person name="Shulinski R.S."/>
            <person name="Bandarenka Y.V."/>
            <person name="Zhorov D.G."/>
            <person name="Warner D."/>
        </authorList>
    </citation>
    <scope>NUCLEOTIDE SEQUENCE [LARGE SCALE GENOMIC DNA]</scope>
    <source>
        <strain evidence="1">180601</strain>
        <tissue evidence="1">Whole Body</tissue>
    </source>
</reference>
<dbReference type="PANTHER" id="PTHR19446">
    <property type="entry name" value="REVERSE TRANSCRIPTASES"/>
    <property type="match status" value="1"/>
</dbReference>
<evidence type="ECO:0000313" key="1">
    <source>
        <dbReference type="EMBL" id="KAF0742353.1"/>
    </source>
</evidence>
<gene>
    <name evidence="1" type="ORF">FWK35_00022407</name>
</gene>
<keyword evidence="1" id="KW-0695">RNA-directed DNA polymerase</keyword>
<dbReference type="GO" id="GO:0003964">
    <property type="term" value="F:RNA-directed DNA polymerase activity"/>
    <property type="evidence" value="ECO:0007669"/>
    <property type="project" value="UniProtKB-KW"/>
</dbReference>
<organism evidence="1 2">
    <name type="scientific">Aphis craccivora</name>
    <name type="common">Cowpea aphid</name>
    <dbReference type="NCBI Taxonomy" id="307492"/>
    <lineage>
        <taxon>Eukaryota</taxon>
        <taxon>Metazoa</taxon>
        <taxon>Ecdysozoa</taxon>
        <taxon>Arthropoda</taxon>
        <taxon>Hexapoda</taxon>
        <taxon>Insecta</taxon>
        <taxon>Pterygota</taxon>
        <taxon>Neoptera</taxon>
        <taxon>Paraneoptera</taxon>
        <taxon>Hemiptera</taxon>
        <taxon>Sternorrhyncha</taxon>
        <taxon>Aphidomorpha</taxon>
        <taxon>Aphidoidea</taxon>
        <taxon>Aphididae</taxon>
        <taxon>Aphidini</taxon>
        <taxon>Aphis</taxon>
        <taxon>Aphis</taxon>
    </lineage>
</organism>
<keyword evidence="2" id="KW-1185">Reference proteome</keyword>
<dbReference type="EMBL" id="VUJU01007661">
    <property type="protein sequence ID" value="KAF0742353.1"/>
    <property type="molecule type" value="Genomic_DNA"/>
</dbReference>
<dbReference type="Proteomes" id="UP000478052">
    <property type="component" value="Unassembled WGS sequence"/>
</dbReference>
<keyword evidence="1" id="KW-0548">Nucleotidyltransferase</keyword>
<proteinExistence type="predicted"/>
<dbReference type="AlphaFoldDB" id="A0A6G0XPT6"/>
<name>A0A6G0XPT6_APHCR</name>
<accession>A0A6G0XPT6</accession>
<dbReference type="OrthoDB" id="6625697at2759"/>